<dbReference type="GO" id="GO:0071949">
    <property type="term" value="F:FAD binding"/>
    <property type="evidence" value="ECO:0007669"/>
    <property type="project" value="InterPro"/>
</dbReference>
<dbReference type="Gene3D" id="3.50.50.60">
    <property type="entry name" value="FAD/NAD(P)-binding domain"/>
    <property type="match status" value="1"/>
</dbReference>
<proteinExistence type="inferred from homology"/>
<dbReference type="EMBL" id="KZ826318">
    <property type="protein sequence ID" value="PYI11277.1"/>
    <property type="molecule type" value="Genomic_DNA"/>
</dbReference>
<evidence type="ECO:0000256" key="4">
    <source>
        <dbReference type="ARBA" id="ARBA00023002"/>
    </source>
</evidence>
<protein>
    <submittedName>
        <fullName evidence="6">FAD/NAD(P)-binding domain-containing protein</fullName>
    </submittedName>
</protein>
<keyword evidence="7" id="KW-1185">Reference proteome</keyword>
<comment type="similarity">
    <text evidence="1">Belongs to the paxM FAD-dependent monooxygenase family.</text>
</comment>
<dbReference type="VEuPathDB" id="FungiDB:BO78DRAFT_393242"/>
<gene>
    <name evidence="6" type="ORF">BO78DRAFT_393242</name>
</gene>
<evidence type="ECO:0000256" key="3">
    <source>
        <dbReference type="ARBA" id="ARBA00022827"/>
    </source>
</evidence>
<reference evidence="6 7" key="1">
    <citation type="submission" date="2018-02" db="EMBL/GenBank/DDBJ databases">
        <title>The genomes of Aspergillus section Nigri reveals drivers in fungal speciation.</title>
        <authorList>
            <consortium name="DOE Joint Genome Institute"/>
            <person name="Vesth T.C."/>
            <person name="Nybo J."/>
            <person name="Theobald S."/>
            <person name="Brandl J."/>
            <person name="Frisvad J.C."/>
            <person name="Nielsen K.F."/>
            <person name="Lyhne E.K."/>
            <person name="Kogle M.E."/>
            <person name="Kuo A."/>
            <person name="Riley R."/>
            <person name="Clum A."/>
            <person name="Nolan M."/>
            <person name="Lipzen A."/>
            <person name="Salamov A."/>
            <person name="Henrissat B."/>
            <person name="Wiebenga A."/>
            <person name="De vries R.P."/>
            <person name="Grigoriev I.V."/>
            <person name="Mortensen U.H."/>
            <person name="Andersen M.R."/>
            <person name="Baker S.E."/>
        </authorList>
    </citation>
    <scope>NUCLEOTIDE SEQUENCE [LARGE SCALE GENOMIC DNA]</scope>
    <source>
        <strain evidence="6 7">CBS 121057</strain>
    </source>
</reference>
<evidence type="ECO:0000313" key="7">
    <source>
        <dbReference type="Proteomes" id="UP000248423"/>
    </source>
</evidence>
<dbReference type="InterPro" id="IPR036188">
    <property type="entry name" value="FAD/NAD-bd_sf"/>
</dbReference>
<evidence type="ECO:0000256" key="2">
    <source>
        <dbReference type="ARBA" id="ARBA00022630"/>
    </source>
</evidence>
<evidence type="ECO:0000259" key="5">
    <source>
        <dbReference type="Pfam" id="PF01494"/>
    </source>
</evidence>
<dbReference type="GO" id="GO:0004497">
    <property type="term" value="F:monooxygenase activity"/>
    <property type="evidence" value="ECO:0007669"/>
    <property type="project" value="InterPro"/>
</dbReference>
<name>A0A319ELS4_ASPSB</name>
<dbReference type="PANTHER" id="PTHR47356:SF2">
    <property type="entry name" value="FAD-BINDING DOMAIN-CONTAINING PROTEIN-RELATED"/>
    <property type="match status" value="1"/>
</dbReference>
<dbReference type="PANTHER" id="PTHR47356">
    <property type="entry name" value="FAD-DEPENDENT MONOOXYGENASE ASQG-RELATED"/>
    <property type="match status" value="1"/>
</dbReference>
<dbReference type="SUPFAM" id="SSF51905">
    <property type="entry name" value="FAD/NAD(P)-binding domain"/>
    <property type="match status" value="1"/>
</dbReference>
<dbReference type="InterPro" id="IPR050562">
    <property type="entry name" value="FAD_mOase_fung"/>
</dbReference>
<keyword evidence="2" id="KW-0285">Flavoprotein</keyword>
<accession>A0A319ELS4</accession>
<dbReference type="Pfam" id="PF01494">
    <property type="entry name" value="FAD_binding_3"/>
    <property type="match status" value="1"/>
</dbReference>
<dbReference type="InterPro" id="IPR002938">
    <property type="entry name" value="FAD-bd"/>
</dbReference>
<dbReference type="OrthoDB" id="10029326at2759"/>
<keyword evidence="4" id="KW-0560">Oxidoreductase</keyword>
<dbReference type="PRINTS" id="PR00420">
    <property type="entry name" value="RNGMNOXGNASE"/>
</dbReference>
<sequence>MAPRPCKVIIVGGGVAGLTLALMLEKHGIDYLLLEAYSDIVATAGAGIALSPNGLRVLDQLGCYETVLSRSESMDQVHFRKPNGEVNWGMDGSLEKETIERHGYPWVWMDRKSLLEVLYDHIADKSKLLTDKRLVSVTHTETGDVVVTADGSTYAGDIVVGTDGTHSAVRKEIAKRAEELNLGDDYAEEDKVVATYSCLFAMSDAVPGIPSRCLEFVADEGFSYVLGTGPNDRVYWFLITKMSQKYYGADIPRFTDEDKEKILQEHMNDQITPDVRMSDLYNRAFATAYTPMGEFVYKNWHLGRMITIGDACHKVLPITAQGGNQAIESAAALVNGLTTALSQSSSGPLSESEIKSMFDQVQDLRAPRTAKIVQGTHKRQQLEAMETPELKDFMLNKYAGLMPGALWSRWEGMFAGAVSLKTLAIPARPRTVPFLDEIVPVEANL</sequence>
<dbReference type="AlphaFoldDB" id="A0A319ELS4"/>
<feature type="domain" description="FAD-binding" evidence="5">
    <location>
        <begin position="6"/>
        <end position="343"/>
    </location>
</feature>
<organism evidence="6 7">
    <name type="scientific">Aspergillus sclerotiicarbonarius (strain CBS 121057 / IBT 28362)</name>
    <dbReference type="NCBI Taxonomy" id="1448318"/>
    <lineage>
        <taxon>Eukaryota</taxon>
        <taxon>Fungi</taxon>
        <taxon>Dikarya</taxon>
        <taxon>Ascomycota</taxon>
        <taxon>Pezizomycotina</taxon>
        <taxon>Eurotiomycetes</taxon>
        <taxon>Eurotiomycetidae</taxon>
        <taxon>Eurotiales</taxon>
        <taxon>Aspergillaceae</taxon>
        <taxon>Aspergillus</taxon>
        <taxon>Aspergillus subgen. Circumdati</taxon>
    </lineage>
</organism>
<evidence type="ECO:0000256" key="1">
    <source>
        <dbReference type="ARBA" id="ARBA00007992"/>
    </source>
</evidence>
<dbReference type="Proteomes" id="UP000248423">
    <property type="component" value="Unassembled WGS sequence"/>
</dbReference>
<keyword evidence="3" id="KW-0274">FAD</keyword>
<dbReference type="STRING" id="1448318.A0A319ELS4"/>
<evidence type="ECO:0000313" key="6">
    <source>
        <dbReference type="EMBL" id="PYI11277.1"/>
    </source>
</evidence>